<comment type="caution">
    <text evidence="1">The sequence shown here is derived from an EMBL/GenBank/DDBJ whole genome shotgun (WGS) entry which is preliminary data.</text>
</comment>
<proteinExistence type="predicted"/>
<dbReference type="Proteomes" id="UP000057910">
    <property type="component" value="Unassembled WGS sequence"/>
</dbReference>
<gene>
    <name evidence="1" type="ORF">WJ68_16365</name>
</gene>
<dbReference type="EMBL" id="LPAD01000071">
    <property type="protein sequence ID" value="KVN83484.1"/>
    <property type="molecule type" value="Genomic_DNA"/>
</dbReference>
<evidence type="ECO:0000313" key="1">
    <source>
        <dbReference type="EMBL" id="KVN83484.1"/>
    </source>
</evidence>
<dbReference type="AlphaFoldDB" id="A0ABD4DZU0"/>
<sequence>MAAAMAFAVTGCTHTSSGAAPGMPLPSGALPGLVAASSPSAASAPTSAASRLQSDALKLQALAVSISKYCSVGQPFLTSVQSAITDQGALDVLAQVQAEAGKVCTVSAAVATHPLGGTPPTLDLAAVESFANTQVPKLLTLVKNSNLTDSQKTAATLAISGAQAALLLAAVDAR</sequence>
<evidence type="ECO:0000313" key="2">
    <source>
        <dbReference type="Proteomes" id="UP000057910"/>
    </source>
</evidence>
<reference evidence="1 2" key="1">
    <citation type="submission" date="2015-11" db="EMBL/GenBank/DDBJ databases">
        <title>Expanding the genomic diversity of Burkholderia species for the development of highly accurate diagnostics.</title>
        <authorList>
            <person name="Sahl J."/>
            <person name="Keim P."/>
            <person name="Wagner D."/>
        </authorList>
    </citation>
    <scope>NUCLEOTIDE SEQUENCE [LARGE SCALE GENOMIC DNA]</scope>
    <source>
        <strain evidence="1 2">MSMB1585WGS</strain>
    </source>
</reference>
<name>A0ABD4DZU0_9BURK</name>
<accession>A0ABD4DZU0</accession>
<protein>
    <submittedName>
        <fullName evidence="1">Uncharacterized protein</fullName>
    </submittedName>
</protein>
<organism evidence="1 2">
    <name type="scientific">Burkholderia ubonensis</name>
    <dbReference type="NCBI Taxonomy" id="101571"/>
    <lineage>
        <taxon>Bacteria</taxon>
        <taxon>Pseudomonadati</taxon>
        <taxon>Pseudomonadota</taxon>
        <taxon>Betaproteobacteria</taxon>
        <taxon>Burkholderiales</taxon>
        <taxon>Burkholderiaceae</taxon>
        <taxon>Burkholderia</taxon>
        <taxon>Burkholderia cepacia complex</taxon>
    </lineage>
</organism>